<evidence type="ECO:0000313" key="3">
    <source>
        <dbReference type="EMBL" id="PSM39934.1"/>
    </source>
</evidence>
<dbReference type="Proteomes" id="UP000240429">
    <property type="component" value="Unassembled WGS sequence"/>
</dbReference>
<evidence type="ECO:0000259" key="2">
    <source>
        <dbReference type="Pfam" id="PF08940"/>
    </source>
</evidence>
<dbReference type="OrthoDB" id="4828144at2"/>
<organism evidence="3 4">
    <name type="scientific">Streptomyces dioscori</name>
    <dbReference type="NCBI Taxonomy" id="2109333"/>
    <lineage>
        <taxon>Bacteria</taxon>
        <taxon>Bacillati</taxon>
        <taxon>Actinomycetota</taxon>
        <taxon>Actinomycetes</taxon>
        <taxon>Kitasatosporales</taxon>
        <taxon>Streptomycetaceae</taxon>
        <taxon>Streptomyces</taxon>
        <taxon>Streptomyces aurantiacus group</taxon>
    </lineage>
</organism>
<dbReference type="Gene3D" id="2.30.30.440">
    <property type="entry name" value="Domain of unknown function DUF1918"/>
    <property type="match status" value="1"/>
</dbReference>
<gene>
    <name evidence="3" type="ORF">C6Y14_29070</name>
</gene>
<evidence type="ECO:0000256" key="1">
    <source>
        <dbReference type="SAM" id="MobiDB-lite"/>
    </source>
</evidence>
<feature type="region of interest" description="Disordered" evidence="1">
    <location>
        <begin position="44"/>
        <end position="65"/>
    </location>
</feature>
<dbReference type="SUPFAM" id="SSF50118">
    <property type="entry name" value="Cell growth inhibitor/plasmid maintenance toxic component"/>
    <property type="match status" value="1"/>
</dbReference>
<comment type="caution">
    <text evidence="3">The sequence shown here is derived from an EMBL/GenBank/DDBJ whole genome shotgun (WGS) entry which is preliminary data.</text>
</comment>
<dbReference type="InterPro" id="IPR015035">
    <property type="entry name" value="DUF1918"/>
</dbReference>
<proteinExistence type="predicted"/>
<protein>
    <submittedName>
        <fullName evidence="3">DUF1918 domain-containing protein</fullName>
    </submittedName>
</protein>
<dbReference type="EMBL" id="PYBJ01000022">
    <property type="protein sequence ID" value="PSM39934.1"/>
    <property type="molecule type" value="Genomic_DNA"/>
</dbReference>
<dbReference type="Pfam" id="PF08940">
    <property type="entry name" value="DUF1918"/>
    <property type="match status" value="1"/>
</dbReference>
<name>A0A2P8Q114_9ACTN</name>
<dbReference type="RefSeq" id="WP_107019809.1">
    <property type="nucleotide sequence ID" value="NZ_KZ679049.1"/>
</dbReference>
<evidence type="ECO:0000313" key="4">
    <source>
        <dbReference type="Proteomes" id="UP000240429"/>
    </source>
</evidence>
<keyword evidence="4" id="KW-1185">Reference proteome</keyword>
<dbReference type="AlphaFoldDB" id="A0A2P8Q114"/>
<feature type="domain" description="DUF1918" evidence="2">
    <location>
        <begin position="1"/>
        <end position="57"/>
    </location>
</feature>
<sequence>MQATVGDHLLVHGRIVGQHDRVAEVIEVLGQKGSPPYRVRFEDGHESLMSPGPDCVVQHHEDTPR</sequence>
<accession>A0A2P8Q114</accession>
<reference evidence="3 4" key="1">
    <citation type="submission" date="2018-03" db="EMBL/GenBank/DDBJ databases">
        <title>Streptomyces dioscori sp. nov., a novel endophytic actinobacterium isolated from bulbil of Dioscorea bulbifera L.</title>
        <authorList>
            <person name="Zhikuan W."/>
        </authorList>
    </citation>
    <scope>NUCLEOTIDE SEQUENCE [LARGE SCALE GENOMIC DNA]</scope>
    <source>
        <strain evidence="3 4">A217</strain>
    </source>
</reference>